<dbReference type="RefSeq" id="WP_114899431.1">
    <property type="nucleotide sequence ID" value="NZ_CP031222.1"/>
</dbReference>
<feature type="transmembrane region" description="Helical" evidence="9">
    <location>
        <begin position="396"/>
        <end position="417"/>
    </location>
</feature>
<keyword evidence="6 9" id="KW-1133">Transmembrane helix</keyword>
<dbReference type="InterPro" id="IPR036259">
    <property type="entry name" value="MFS_trans_sf"/>
</dbReference>
<keyword evidence="7 9" id="KW-0472">Membrane</keyword>
<name>A0A345P7R3_9GAMM</name>
<accession>A0A345P7R3</accession>
<feature type="transmembrane region" description="Helical" evidence="9">
    <location>
        <begin position="307"/>
        <end position="326"/>
    </location>
</feature>
<keyword evidence="12" id="KW-1185">Reference proteome</keyword>
<dbReference type="PROSITE" id="PS50850">
    <property type="entry name" value="MFS"/>
    <property type="match status" value="1"/>
</dbReference>
<evidence type="ECO:0000256" key="3">
    <source>
        <dbReference type="ARBA" id="ARBA00022448"/>
    </source>
</evidence>
<dbReference type="PANTHER" id="PTHR43271">
    <property type="entry name" value="BLL2771 PROTEIN"/>
    <property type="match status" value="1"/>
</dbReference>
<evidence type="ECO:0000313" key="12">
    <source>
        <dbReference type="Proteomes" id="UP000253940"/>
    </source>
</evidence>
<keyword evidence="4" id="KW-1003">Cell membrane</keyword>
<feature type="transmembrane region" description="Helical" evidence="9">
    <location>
        <begin position="370"/>
        <end position="390"/>
    </location>
</feature>
<evidence type="ECO:0000256" key="8">
    <source>
        <dbReference type="SAM" id="MobiDB-lite"/>
    </source>
</evidence>
<dbReference type="InterPro" id="IPR005829">
    <property type="entry name" value="Sugar_transporter_CS"/>
</dbReference>
<evidence type="ECO:0000256" key="5">
    <source>
        <dbReference type="ARBA" id="ARBA00022692"/>
    </source>
</evidence>
<dbReference type="SUPFAM" id="SSF103473">
    <property type="entry name" value="MFS general substrate transporter"/>
    <property type="match status" value="1"/>
</dbReference>
<dbReference type="InterPro" id="IPR020846">
    <property type="entry name" value="MFS_dom"/>
</dbReference>
<feature type="transmembrane region" description="Helical" evidence="9">
    <location>
        <begin position="196"/>
        <end position="216"/>
    </location>
</feature>
<gene>
    <name evidence="11" type="ORF">HYN46_11005</name>
</gene>
<keyword evidence="3" id="KW-0813">Transport</keyword>
<evidence type="ECO:0000256" key="6">
    <source>
        <dbReference type="ARBA" id="ARBA00022989"/>
    </source>
</evidence>
<feature type="transmembrane region" description="Helical" evidence="9">
    <location>
        <begin position="133"/>
        <end position="155"/>
    </location>
</feature>
<dbReference type="EMBL" id="CP031222">
    <property type="protein sequence ID" value="AXI03322.1"/>
    <property type="molecule type" value="Genomic_DNA"/>
</dbReference>
<organism evidence="11 12">
    <name type="scientific">Aquirhabdus parva</name>
    <dbReference type="NCBI Taxonomy" id="2283318"/>
    <lineage>
        <taxon>Bacteria</taxon>
        <taxon>Pseudomonadati</taxon>
        <taxon>Pseudomonadota</taxon>
        <taxon>Gammaproteobacteria</taxon>
        <taxon>Moraxellales</taxon>
        <taxon>Moraxellaceae</taxon>
        <taxon>Aquirhabdus</taxon>
    </lineage>
</organism>
<dbReference type="PANTHER" id="PTHR43271:SF1">
    <property type="entry name" value="INNER MEMBRANE TRANSPORT PROTEIN YNFM"/>
    <property type="match status" value="1"/>
</dbReference>
<dbReference type="CDD" id="cd17324">
    <property type="entry name" value="MFS_NepI_like"/>
    <property type="match status" value="1"/>
</dbReference>
<evidence type="ECO:0000256" key="2">
    <source>
        <dbReference type="ARBA" id="ARBA00008335"/>
    </source>
</evidence>
<feature type="transmembrane region" description="Helical" evidence="9">
    <location>
        <begin position="79"/>
        <end position="96"/>
    </location>
</feature>
<protein>
    <submittedName>
        <fullName evidence="11">MFS transporter</fullName>
    </submittedName>
</protein>
<evidence type="ECO:0000313" key="11">
    <source>
        <dbReference type="EMBL" id="AXI03322.1"/>
    </source>
</evidence>
<feature type="transmembrane region" description="Helical" evidence="9">
    <location>
        <begin position="44"/>
        <end position="67"/>
    </location>
</feature>
<feature type="region of interest" description="Disordered" evidence="8">
    <location>
        <begin position="1"/>
        <end position="21"/>
    </location>
</feature>
<feature type="transmembrane region" description="Helical" evidence="9">
    <location>
        <begin position="108"/>
        <end position="127"/>
    </location>
</feature>
<sequence length="426" mass="45187">MRAQAGVQPSPVAISPSSSQIKKTQSKDHIGIVKGSAAYRRINIALFAAGFCTFSLMYGVQAILPLFAHPFHVSAAESALALSLTTGFVALSIVLVGTASENFGRKELMSMSMLGAAVLNLLAAFAPNWHVLLVLRALEGIMLGGVPAVAMAYLAEEIHPKGLGLAMGLYVGGNAIGGMVARVTTGYLAEVSSWRVAMGVMGGLCLVLALVFKALLPASKNFKRQTEFKMAFHINAFRSHLLRPELVVLFAVGFLMMGAFVTVYNYAGFRLLASPFNLSATQVGFIFMAYIFGAIASSLAGEVADRFGRYPVLILGILLTALGVGLTLSHALVLIVMGIIVMTIGFFTTHSIASSWVGRMAIGTKGHATSLYLLAYYMGASVMGAFGGWFWDHGAWMSVVGFTGVLLILALIAALVMRKFTHASTI</sequence>
<dbReference type="InterPro" id="IPR011701">
    <property type="entry name" value="MFS"/>
</dbReference>
<evidence type="ECO:0000256" key="7">
    <source>
        <dbReference type="ARBA" id="ARBA00023136"/>
    </source>
</evidence>
<dbReference type="GO" id="GO:0005886">
    <property type="term" value="C:plasma membrane"/>
    <property type="evidence" value="ECO:0007669"/>
    <property type="project" value="UniProtKB-SubCell"/>
</dbReference>
<dbReference type="GO" id="GO:0022857">
    <property type="term" value="F:transmembrane transporter activity"/>
    <property type="evidence" value="ECO:0007669"/>
    <property type="project" value="InterPro"/>
</dbReference>
<dbReference type="OrthoDB" id="63984at2"/>
<feature type="transmembrane region" description="Helical" evidence="9">
    <location>
        <begin position="332"/>
        <end position="358"/>
    </location>
</feature>
<dbReference type="KEGG" id="mbah:HYN46_11005"/>
<comment type="subcellular location">
    <subcellularLocation>
        <location evidence="1">Cell membrane</location>
        <topology evidence="1">Multi-pass membrane protein</topology>
    </subcellularLocation>
</comment>
<feature type="transmembrane region" description="Helical" evidence="9">
    <location>
        <begin position="246"/>
        <end position="267"/>
    </location>
</feature>
<dbReference type="Gene3D" id="1.20.1250.20">
    <property type="entry name" value="MFS general substrate transporter like domains"/>
    <property type="match status" value="1"/>
</dbReference>
<evidence type="ECO:0000256" key="1">
    <source>
        <dbReference type="ARBA" id="ARBA00004651"/>
    </source>
</evidence>
<dbReference type="Proteomes" id="UP000253940">
    <property type="component" value="Chromosome"/>
</dbReference>
<feature type="transmembrane region" description="Helical" evidence="9">
    <location>
        <begin position="279"/>
        <end position="300"/>
    </location>
</feature>
<dbReference type="Pfam" id="PF07690">
    <property type="entry name" value="MFS_1"/>
    <property type="match status" value="2"/>
</dbReference>
<keyword evidence="5 9" id="KW-0812">Transmembrane</keyword>
<evidence type="ECO:0000256" key="4">
    <source>
        <dbReference type="ARBA" id="ARBA00022475"/>
    </source>
</evidence>
<reference evidence="11 12" key="1">
    <citation type="submission" date="2018-07" db="EMBL/GenBank/DDBJ databases">
        <title>Genome sequencing of Moraxellaceae gen. HYN0046.</title>
        <authorList>
            <person name="Kim M."/>
            <person name="Yi H."/>
        </authorList>
    </citation>
    <scope>NUCLEOTIDE SEQUENCE [LARGE SCALE GENOMIC DNA]</scope>
    <source>
        <strain evidence="11 12">HYN0046</strain>
    </source>
</reference>
<dbReference type="AlphaFoldDB" id="A0A345P7R3"/>
<dbReference type="PROSITE" id="PS00216">
    <property type="entry name" value="SUGAR_TRANSPORT_1"/>
    <property type="match status" value="1"/>
</dbReference>
<feature type="domain" description="Major facilitator superfamily (MFS) profile" evidence="10">
    <location>
        <begin position="38"/>
        <end position="422"/>
    </location>
</feature>
<feature type="transmembrane region" description="Helical" evidence="9">
    <location>
        <begin position="162"/>
        <end position="184"/>
    </location>
</feature>
<evidence type="ECO:0000259" key="10">
    <source>
        <dbReference type="PROSITE" id="PS50850"/>
    </source>
</evidence>
<evidence type="ECO:0000256" key="9">
    <source>
        <dbReference type="SAM" id="Phobius"/>
    </source>
</evidence>
<comment type="similarity">
    <text evidence="2">Belongs to the major facilitator superfamily.</text>
</comment>
<proteinExistence type="inferred from homology"/>